<reference evidence="3 4" key="1">
    <citation type="submission" date="2016-10" db="EMBL/GenBank/DDBJ databases">
        <authorList>
            <person name="Varghese N."/>
            <person name="Submissions S."/>
        </authorList>
    </citation>
    <scope>NUCLEOTIDE SEQUENCE [LARGE SCALE GENOMIC DNA]</scope>
    <source>
        <strain evidence="4">YIM D21,KCTC 23444,ACCC 10710</strain>
    </source>
</reference>
<dbReference type="Gene3D" id="3.40.228.10">
    <property type="entry name" value="Dimethylsulfoxide Reductase, domain 2"/>
    <property type="match status" value="1"/>
</dbReference>
<feature type="compositionally biased region" description="Basic and acidic residues" evidence="1">
    <location>
        <begin position="650"/>
        <end position="666"/>
    </location>
</feature>
<dbReference type="Gene3D" id="3.30.70.20">
    <property type="match status" value="2"/>
</dbReference>
<dbReference type="OrthoDB" id="9779457at2"/>
<dbReference type="Pfam" id="PF13247">
    <property type="entry name" value="Fer4_11"/>
    <property type="match status" value="1"/>
</dbReference>
<dbReference type="SUPFAM" id="SSF54862">
    <property type="entry name" value="4Fe-4S ferredoxins"/>
    <property type="match status" value="1"/>
</dbReference>
<dbReference type="InterPro" id="IPR006311">
    <property type="entry name" value="TAT_signal"/>
</dbReference>
<keyword evidence="4" id="KW-1185">Reference proteome</keyword>
<dbReference type="EMBL" id="FOMS01000005">
    <property type="protein sequence ID" value="SFE01913.1"/>
    <property type="molecule type" value="Genomic_DNA"/>
</dbReference>
<dbReference type="InterPro" id="IPR009010">
    <property type="entry name" value="Asp_de-COase-like_dom_sf"/>
</dbReference>
<dbReference type="PANTHER" id="PTHR42783">
    <property type="entry name" value="GLUTAMATE SYNTHASE [NADPH] SMALL CHAIN"/>
    <property type="match status" value="1"/>
</dbReference>
<accession>A0A1I1X883</accession>
<gene>
    <name evidence="3" type="ORF">SAMN04515678_105219</name>
</gene>
<organism evidence="3 4">
    <name type="scientific">Roseivivax sediminis</name>
    <dbReference type="NCBI Taxonomy" id="936889"/>
    <lineage>
        <taxon>Bacteria</taxon>
        <taxon>Pseudomonadati</taxon>
        <taxon>Pseudomonadota</taxon>
        <taxon>Alphaproteobacteria</taxon>
        <taxon>Rhodobacterales</taxon>
        <taxon>Roseobacteraceae</taxon>
        <taxon>Roseivivax</taxon>
    </lineage>
</organism>
<dbReference type="PROSITE" id="PS51318">
    <property type="entry name" value="TAT"/>
    <property type="match status" value="1"/>
</dbReference>
<dbReference type="SUPFAM" id="SSF53706">
    <property type="entry name" value="Formate dehydrogenase/DMSO reductase, domains 1-3"/>
    <property type="match status" value="1"/>
</dbReference>
<dbReference type="RefSeq" id="WP_149755746.1">
    <property type="nucleotide sequence ID" value="NZ_FOMS01000005.1"/>
</dbReference>
<name>A0A1I1X883_9RHOB</name>
<dbReference type="AlphaFoldDB" id="A0A1I1X883"/>
<evidence type="ECO:0000256" key="1">
    <source>
        <dbReference type="SAM" id="MobiDB-lite"/>
    </source>
</evidence>
<evidence type="ECO:0000313" key="3">
    <source>
        <dbReference type="EMBL" id="SFE01913.1"/>
    </source>
</evidence>
<feature type="domain" description="4Fe-4S ferredoxin-type" evidence="2">
    <location>
        <begin position="670"/>
        <end position="700"/>
    </location>
</feature>
<dbReference type="PANTHER" id="PTHR42783:SF3">
    <property type="entry name" value="GLUTAMATE SYNTHASE [NADPH] SMALL CHAIN-RELATED"/>
    <property type="match status" value="1"/>
</dbReference>
<dbReference type="CDD" id="cd10551">
    <property type="entry name" value="PsrB"/>
    <property type="match status" value="1"/>
</dbReference>
<evidence type="ECO:0000313" key="4">
    <source>
        <dbReference type="Proteomes" id="UP000325289"/>
    </source>
</evidence>
<dbReference type="PROSITE" id="PS51379">
    <property type="entry name" value="4FE4S_FER_2"/>
    <property type="match status" value="1"/>
</dbReference>
<feature type="region of interest" description="Disordered" evidence="1">
    <location>
        <begin position="646"/>
        <end position="666"/>
    </location>
</feature>
<dbReference type="Gene3D" id="2.40.40.20">
    <property type="match status" value="1"/>
</dbReference>
<dbReference type="SUPFAM" id="SSF50692">
    <property type="entry name" value="ADC-like"/>
    <property type="match status" value="1"/>
</dbReference>
<proteinExistence type="predicted"/>
<protein>
    <submittedName>
        <fullName evidence="3">Prokaryotic molybdopterin-containing oxidoreductase family, iron-sulfur binding subunit</fullName>
    </submittedName>
</protein>
<dbReference type="InterPro" id="IPR017896">
    <property type="entry name" value="4Fe4S_Fe-S-bd"/>
</dbReference>
<dbReference type="Proteomes" id="UP000325289">
    <property type="component" value="Unassembled WGS sequence"/>
</dbReference>
<evidence type="ECO:0000259" key="2">
    <source>
        <dbReference type="PROSITE" id="PS51379"/>
    </source>
</evidence>
<sequence length="908" mass="96857">MPPMSAPPDLRTGTEGVDRRGALKLFAAGAAALATGCRPQEQMLPYVDMPESGASSDAAFFATALPLAGAARGVLVESHQGKPTKVHGNPDHPASLGGTDVFAEAELLALFDPSRSTSPIAGQAPVTWSAAAQRLRAAAGPGTALLTGPVASPTLARQIGALLDEVPGLRWFTERPAQPALEVQAGPGAMDRMQLWPDWDRTDVVVTLGADPLGPGPGQVALTRGWSRSRRNRRSAARLFAFEPVPTLTGTKADYRMAVRPEDLPGIAEALRAALDGGSDVPAPVARAAEALSAAPGRAVVLPGPDLPIETQALIDEINRTLDAPLARLAPAWRWPSLAQEDAGALTDAIASGEVERLVVLGANPAYTLGEAFEEAARDIEILHFGERRDETAAMAALHGPLHHPLEDWSDLRALDGSAALVQPLIEPLHETRSAHEVVEMLRGRTGTGPRALVQETWRAEWGEDFDARWHEALSRGVIEGFPVGTVSPDWPADTAVSETPDGAFAHVRQLSTSVLSGEYAPNGWLQECPAPLTKQVWGNAASFAPVDAERLGIEEGDTVVLRGGGTFARLPAVILSGQAEGTVGTTLGYGRKAAGAIGSGVGMNTAPLGPRVDVERVDGGAELIRTQREFGQHDRDLLRSVTDAEAGLESEHHQPASFYRERDHDSPSWGMVIDTDVCSGCNACMIACQSENNVPVVGPEEVARGRHMHWIRIDTYDLPGEDRRGFQPVPCMHCEKAPCEPACPVAASVHDEQGLNAQVYNRCVGTRFCQANCPYQVRRFNFFDYSDSQAYADLGADLLQAMRNPDVSVRGRGVMEKCTYCVQRIEAANHAASREDRPIADGEVVTACQSACPAEAITFGDVTDPESAVSRAKENPRHYALLEHLGTRPRTTYLARVAPGAEEDEGA</sequence>